<protein>
    <recommendedName>
        <fullName evidence="6">Disease resistance N-terminal domain-containing protein</fullName>
    </recommendedName>
</protein>
<keyword evidence="8" id="KW-1185">Reference proteome</keyword>
<evidence type="ECO:0000256" key="3">
    <source>
        <dbReference type="ARBA" id="ARBA00022821"/>
    </source>
</evidence>
<keyword evidence="1" id="KW-0677">Repeat</keyword>
<keyword evidence="2" id="KW-0547">Nucleotide-binding</keyword>
<evidence type="ECO:0000256" key="2">
    <source>
        <dbReference type="ARBA" id="ARBA00022741"/>
    </source>
</evidence>
<evidence type="ECO:0000313" key="7">
    <source>
        <dbReference type="EMBL" id="KAG5523208.1"/>
    </source>
</evidence>
<accession>A0AAV6I3G6</accession>
<keyword evidence="3" id="KW-0611">Plant defense</keyword>
<organism evidence="7 8">
    <name type="scientific">Rhododendron griersonianum</name>
    <dbReference type="NCBI Taxonomy" id="479676"/>
    <lineage>
        <taxon>Eukaryota</taxon>
        <taxon>Viridiplantae</taxon>
        <taxon>Streptophyta</taxon>
        <taxon>Embryophyta</taxon>
        <taxon>Tracheophyta</taxon>
        <taxon>Spermatophyta</taxon>
        <taxon>Magnoliopsida</taxon>
        <taxon>eudicotyledons</taxon>
        <taxon>Gunneridae</taxon>
        <taxon>Pentapetalae</taxon>
        <taxon>asterids</taxon>
        <taxon>Ericales</taxon>
        <taxon>Ericaceae</taxon>
        <taxon>Ericoideae</taxon>
        <taxon>Rhodoreae</taxon>
        <taxon>Rhododendron</taxon>
    </lineage>
</organism>
<gene>
    <name evidence="7" type="ORF">RHGRI_035131</name>
</gene>
<dbReference type="EMBL" id="JACTNZ010000012">
    <property type="protein sequence ID" value="KAG5523208.1"/>
    <property type="molecule type" value="Genomic_DNA"/>
</dbReference>
<evidence type="ECO:0000313" key="8">
    <source>
        <dbReference type="Proteomes" id="UP000823749"/>
    </source>
</evidence>
<keyword evidence="4" id="KW-0067">ATP-binding</keyword>
<dbReference type="CDD" id="cd14798">
    <property type="entry name" value="RX-CC_like"/>
    <property type="match status" value="1"/>
</dbReference>
<comment type="caution">
    <text evidence="7">The sequence shown here is derived from an EMBL/GenBank/DDBJ whole genome shotgun (WGS) entry which is preliminary data.</text>
</comment>
<dbReference type="GO" id="GO:0006952">
    <property type="term" value="P:defense response"/>
    <property type="evidence" value="ECO:0007669"/>
    <property type="project" value="UniProtKB-KW"/>
</dbReference>
<dbReference type="InterPro" id="IPR038005">
    <property type="entry name" value="RX-like_CC"/>
</dbReference>
<dbReference type="GO" id="GO:0005524">
    <property type="term" value="F:ATP binding"/>
    <property type="evidence" value="ECO:0007669"/>
    <property type="project" value="UniProtKB-KW"/>
</dbReference>
<feature type="transmembrane region" description="Helical" evidence="5">
    <location>
        <begin position="201"/>
        <end position="230"/>
    </location>
</feature>
<dbReference type="Proteomes" id="UP000823749">
    <property type="component" value="Chromosome 12"/>
</dbReference>
<feature type="domain" description="Disease resistance N-terminal" evidence="6">
    <location>
        <begin position="5"/>
        <end position="91"/>
    </location>
</feature>
<reference evidence="7" key="1">
    <citation type="submission" date="2020-08" db="EMBL/GenBank/DDBJ databases">
        <title>Plant Genome Project.</title>
        <authorList>
            <person name="Zhang R.-G."/>
        </authorList>
    </citation>
    <scope>NUCLEOTIDE SEQUENCE</scope>
    <source>
        <strain evidence="7">WSP0</strain>
        <tissue evidence="7">Leaf</tissue>
    </source>
</reference>
<sequence>MGDTAVDFFLETLKQLITSSNSDLIIAKKDQLQSLENEIKYLRGFLKITEKKRYEYEEVMKLVMQIREVISKAENIVELFMVLVLKADHASDSLREHQDFLEGVKKKRSSVKEKIKTLTDEVKHIYEENIPLVLYDDPIFTMESLILVPEASVIDVAAVSTSSMAMVTVFVASCCGFASPNMMHFTILHHGYCLTYYTCQMVFHTAAAVVGISCFCYALYPAYLVLLYALPNGSATVRSAILMLV</sequence>
<evidence type="ECO:0000259" key="6">
    <source>
        <dbReference type="Pfam" id="PF18052"/>
    </source>
</evidence>
<name>A0AAV6I3G6_9ERIC</name>
<evidence type="ECO:0000256" key="5">
    <source>
        <dbReference type="SAM" id="Phobius"/>
    </source>
</evidence>
<dbReference type="AlphaFoldDB" id="A0AAV6I3G6"/>
<keyword evidence="5" id="KW-1133">Transmembrane helix</keyword>
<evidence type="ECO:0000256" key="4">
    <source>
        <dbReference type="ARBA" id="ARBA00022840"/>
    </source>
</evidence>
<dbReference type="InterPro" id="IPR041118">
    <property type="entry name" value="Rx_N"/>
</dbReference>
<proteinExistence type="predicted"/>
<keyword evidence="5" id="KW-0812">Transmembrane</keyword>
<keyword evidence="5" id="KW-0472">Membrane</keyword>
<dbReference type="Pfam" id="PF18052">
    <property type="entry name" value="Rx_N"/>
    <property type="match status" value="1"/>
</dbReference>
<evidence type="ECO:0000256" key="1">
    <source>
        <dbReference type="ARBA" id="ARBA00022737"/>
    </source>
</evidence>
<dbReference type="Gene3D" id="1.20.5.4130">
    <property type="match status" value="1"/>
</dbReference>